<accession>A0A9X1L873</accession>
<organism evidence="4 5">
    <name type="scientific">Roseicella aerolata</name>
    <dbReference type="NCBI Taxonomy" id="2883479"/>
    <lineage>
        <taxon>Bacteria</taxon>
        <taxon>Pseudomonadati</taxon>
        <taxon>Pseudomonadota</taxon>
        <taxon>Alphaproteobacteria</taxon>
        <taxon>Acetobacterales</taxon>
        <taxon>Roseomonadaceae</taxon>
        <taxon>Roseicella</taxon>
    </lineage>
</organism>
<evidence type="ECO:0000313" key="5">
    <source>
        <dbReference type="Proteomes" id="UP001139311"/>
    </source>
</evidence>
<reference evidence="4" key="1">
    <citation type="submission" date="2021-10" db="EMBL/GenBank/DDBJ databases">
        <title>Roseicella aerolatum sp. nov., isolated from aerosols of e-waste dismantling site.</title>
        <authorList>
            <person name="Qin T."/>
        </authorList>
    </citation>
    <scope>NUCLEOTIDE SEQUENCE</scope>
    <source>
        <strain evidence="4">GB24</strain>
    </source>
</reference>
<dbReference type="InterPro" id="IPR006140">
    <property type="entry name" value="D-isomer_DH_NAD-bd"/>
</dbReference>
<dbReference type="SUPFAM" id="SSF51735">
    <property type="entry name" value="NAD(P)-binding Rossmann-fold domains"/>
    <property type="match status" value="1"/>
</dbReference>
<keyword evidence="5" id="KW-1185">Reference proteome</keyword>
<keyword evidence="1" id="KW-0560">Oxidoreductase</keyword>
<evidence type="ECO:0000313" key="4">
    <source>
        <dbReference type="EMBL" id="MCB4822746.1"/>
    </source>
</evidence>
<dbReference type="PANTHER" id="PTHR43333:SF1">
    <property type="entry name" value="D-ISOMER SPECIFIC 2-HYDROXYACID DEHYDROGENASE NAD-BINDING DOMAIN-CONTAINING PROTEIN"/>
    <property type="match status" value="1"/>
</dbReference>
<gene>
    <name evidence="4" type="ORF">LHA35_13495</name>
</gene>
<feature type="domain" description="D-isomer specific 2-hydroxyacid dehydrogenase NAD-binding" evidence="3">
    <location>
        <begin position="9"/>
        <end position="180"/>
    </location>
</feature>
<keyword evidence="2" id="KW-0520">NAD</keyword>
<dbReference type="InterPro" id="IPR029753">
    <property type="entry name" value="D-isomer_DH_CS"/>
</dbReference>
<dbReference type="InterPro" id="IPR036291">
    <property type="entry name" value="NAD(P)-bd_dom_sf"/>
</dbReference>
<name>A0A9X1L873_9PROT</name>
<dbReference type="PROSITE" id="PS00671">
    <property type="entry name" value="D_2_HYDROXYACID_DH_3"/>
    <property type="match status" value="1"/>
</dbReference>
<dbReference type="GO" id="GO:0051287">
    <property type="term" value="F:NAD binding"/>
    <property type="evidence" value="ECO:0007669"/>
    <property type="project" value="InterPro"/>
</dbReference>
<evidence type="ECO:0000256" key="2">
    <source>
        <dbReference type="ARBA" id="ARBA00023027"/>
    </source>
</evidence>
<dbReference type="Gene3D" id="3.40.50.720">
    <property type="entry name" value="NAD(P)-binding Rossmann-like Domain"/>
    <property type="match status" value="1"/>
</dbReference>
<dbReference type="EMBL" id="JAJAQI010000018">
    <property type="protein sequence ID" value="MCB4822746.1"/>
    <property type="molecule type" value="Genomic_DNA"/>
</dbReference>
<dbReference type="GO" id="GO:0016616">
    <property type="term" value="F:oxidoreductase activity, acting on the CH-OH group of donors, NAD or NADP as acceptor"/>
    <property type="evidence" value="ECO:0007669"/>
    <property type="project" value="UniProtKB-ARBA"/>
</dbReference>
<proteinExistence type="predicted"/>
<protein>
    <submittedName>
        <fullName evidence="4">Glyoxylate/hydroxypyruvate reductase A</fullName>
    </submittedName>
</protein>
<sequence>MTEWVLLNVLRFHRQDPDYRALQAARVWEELPAPETSSARRIGILGLGELGAASAKALLSLGFPVMGWSRRPKAIEGVEGFHGPEGLEAMLPRTDILVCLLPLTPGTRGVINARSLALLPRGAFLINGARGGHVVQPDLLAALDSGQIAGAALDVFEPEPLPADHPFWGHPKVILTPHAASITIPRSAAPQVVENIRRSREGRSLINLVDFAAGY</sequence>
<evidence type="ECO:0000259" key="3">
    <source>
        <dbReference type="Pfam" id="PF02826"/>
    </source>
</evidence>
<dbReference type="AlphaFoldDB" id="A0A9X1L873"/>
<dbReference type="PANTHER" id="PTHR43333">
    <property type="entry name" value="2-HACID_DH_C DOMAIN-CONTAINING PROTEIN"/>
    <property type="match status" value="1"/>
</dbReference>
<comment type="caution">
    <text evidence="4">The sequence shown here is derived from an EMBL/GenBank/DDBJ whole genome shotgun (WGS) entry which is preliminary data.</text>
</comment>
<dbReference type="Proteomes" id="UP001139311">
    <property type="component" value="Unassembled WGS sequence"/>
</dbReference>
<dbReference type="Pfam" id="PF02826">
    <property type="entry name" value="2-Hacid_dh_C"/>
    <property type="match status" value="1"/>
</dbReference>
<evidence type="ECO:0000256" key="1">
    <source>
        <dbReference type="ARBA" id="ARBA00023002"/>
    </source>
</evidence>
<dbReference type="CDD" id="cd12164">
    <property type="entry name" value="GDH_like_2"/>
    <property type="match status" value="1"/>
</dbReference>